<reference evidence="2 3" key="1">
    <citation type="submission" date="2023-02" db="EMBL/GenBank/DDBJ databases">
        <title>Genome sequence of Lentisphaera profundi SAORIC-696.</title>
        <authorList>
            <person name="Kim e."/>
            <person name="Cho J.-C."/>
            <person name="Choi A."/>
            <person name="Kang I."/>
        </authorList>
    </citation>
    <scope>NUCLEOTIDE SEQUENCE [LARGE SCALE GENOMIC DNA]</scope>
    <source>
        <strain evidence="2 3">SAORIC-696</strain>
    </source>
</reference>
<keyword evidence="3" id="KW-1185">Reference proteome</keyword>
<name>A0ABY7VW45_9BACT</name>
<feature type="transmembrane region" description="Helical" evidence="1">
    <location>
        <begin position="217"/>
        <end position="237"/>
    </location>
</feature>
<dbReference type="EMBL" id="CP117812">
    <property type="protein sequence ID" value="WDE97942.1"/>
    <property type="molecule type" value="Genomic_DNA"/>
</dbReference>
<accession>A0ABY7VW45</accession>
<proteinExistence type="predicted"/>
<gene>
    <name evidence="2" type="ORF">PQO03_19125</name>
</gene>
<evidence type="ECO:0008006" key="4">
    <source>
        <dbReference type="Google" id="ProtNLM"/>
    </source>
</evidence>
<protein>
    <recommendedName>
        <fullName evidence="4">Peptidase MA-like domain-containing protein</fullName>
    </recommendedName>
</protein>
<organism evidence="2 3">
    <name type="scientific">Lentisphaera profundi</name>
    <dbReference type="NCBI Taxonomy" id="1658616"/>
    <lineage>
        <taxon>Bacteria</taxon>
        <taxon>Pseudomonadati</taxon>
        <taxon>Lentisphaerota</taxon>
        <taxon>Lentisphaeria</taxon>
        <taxon>Lentisphaerales</taxon>
        <taxon>Lentisphaeraceae</taxon>
        <taxon>Lentisphaera</taxon>
    </lineage>
</organism>
<evidence type="ECO:0000313" key="3">
    <source>
        <dbReference type="Proteomes" id="UP001214250"/>
    </source>
</evidence>
<dbReference type="RefSeq" id="WP_274152637.1">
    <property type="nucleotide sequence ID" value="NZ_CP117812.1"/>
</dbReference>
<keyword evidence="1" id="KW-1133">Transmembrane helix</keyword>
<dbReference type="Proteomes" id="UP001214250">
    <property type="component" value="Chromosome 2"/>
</dbReference>
<keyword evidence="1" id="KW-0812">Transmembrane</keyword>
<evidence type="ECO:0000313" key="2">
    <source>
        <dbReference type="EMBL" id="WDE97942.1"/>
    </source>
</evidence>
<feature type="transmembrane region" description="Helical" evidence="1">
    <location>
        <begin position="188"/>
        <end position="205"/>
    </location>
</feature>
<evidence type="ECO:0000256" key="1">
    <source>
        <dbReference type="SAM" id="Phobius"/>
    </source>
</evidence>
<sequence length="309" mass="36071">MLQNDLLEKAKAGDFEAVLALDKLGFFPSSTESLEDFSQRLEHLRSAYADLQNDLEVQGFIEIEGIKFKKEDLIPKKMFCDARKGNLELYGFDLDWVPGFFYSPGALFGGCAWGMPPHYLTLFILRPSFRERDKWYIYGRQELMAHEMCHAVRFPLEADKYEEMFAYQTSTSAFRKLFGPMVRSPKETYILIALISLLMGVQVWIYNQEYVERAYFLPLPVFILMSLMVGYFAFLMMRQHLQNKSYERLLQMFSEITDAPRSLAFRLNDKEIDCLLLEKTLTKTLFVDLLDQAGAGDLRKKILFSYLRD</sequence>
<keyword evidence="1" id="KW-0472">Membrane</keyword>